<dbReference type="EMBL" id="BMDD01000003">
    <property type="protein sequence ID" value="GGH80066.1"/>
    <property type="molecule type" value="Genomic_DNA"/>
</dbReference>
<dbReference type="PANTHER" id="PTHR38463:SF1">
    <property type="entry name" value="STRESS RESPONSE PROTEIN YSNF"/>
    <property type="match status" value="1"/>
</dbReference>
<evidence type="ECO:0000259" key="2">
    <source>
        <dbReference type="Pfam" id="PF09557"/>
    </source>
</evidence>
<organism evidence="4 5">
    <name type="scientific">Saccharibacillus endophyticus</name>
    <dbReference type="NCBI Taxonomy" id="2060666"/>
    <lineage>
        <taxon>Bacteria</taxon>
        <taxon>Bacillati</taxon>
        <taxon>Bacillota</taxon>
        <taxon>Bacilli</taxon>
        <taxon>Bacillales</taxon>
        <taxon>Paenibacillaceae</taxon>
        <taxon>Saccharibacillus</taxon>
    </lineage>
</organism>
<protein>
    <recommendedName>
        <fullName evidence="6">DUF2382 domain-containing protein</fullName>
    </recommendedName>
</protein>
<evidence type="ECO:0000313" key="5">
    <source>
        <dbReference type="Proteomes" id="UP000605427"/>
    </source>
</evidence>
<feature type="compositionally biased region" description="Basic and acidic residues" evidence="1">
    <location>
        <begin position="170"/>
        <end position="188"/>
    </location>
</feature>
<dbReference type="PANTHER" id="PTHR38463">
    <property type="entry name" value="STRESS RESPONSE PROTEIN YSNF"/>
    <property type="match status" value="1"/>
</dbReference>
<dbReference type="Pfam" id="PF11181">
    <property type="entry name" value="YflT"/>
    <property type="match status" value="1"/>
</dbReference>
<feature type="domain" description="General stress protein 17M-like" evidence="3">
    <location>
        <begin position="5"/>
        <end position="74"/>
    </location>
</feature>
<feature type="compositionally biased region" description="Basic and acidic residues" evidence="1">
    <location>
        <begin position="326"/>
        <end position="342"/>
    </location>
</feature>
<gene>
    <name evidence="4" type="ORF">GCM10007362_27810</name>
</gene>
<feature type="domain" description="DUF2382" evidence="2">
    <location>
        <begin position="230"/>
        <end position="338"/>
    </location>
</feature>
<feature type="compositionally biased region" description="Low complexity" evidence="1">
    <location>
        <begin position="215"/>
        <end position="225"/>
    </location>
</feature>
<dbReference type="Pfam" id="PF09557">
    <property type="entry name" value="DUF2382"/>
    <property type="match status" value="1"/>
</dbReference>
<dbReference type="InterPro" id="IPR052967">
    <property type="entry name" value="Stress_Response_Assoc"/>
</dbReference>
<feature type="region of interest" description="Disordered" evidence="1">
    <location>
        <begin position="164"/>
        <end position="229"/>
    </location>
</feature>
<reference evidence="5" key="1">
    <citation type="journal article" date="2019" name="Int. J. Syst. Evol. Microbiol.">
        <title>The Global Catalogue of Microorganisms (GCM) 10K type strain sequencing project: providing services to taxonomists for standard genome sequencing and annotation.</title>
        <authorList>
            <consortium name="The Broad Institute Genomics Platform"/>
            <consortium name="The Broad Institute Genome Sequencing Center for Infectious Disease"/>
            <person name="Wu L."/>
            <person name="Ma J."/>
        </authorList>
    </citation>
    <scope>NUCLEOTIDE SEQUENCE [LARGE SCALE GENOMIC DNA]</scope>
    <source>
        <strain evidence="5">CCM 8702</strain>
    </source>
</reference>
<name>A0ABQ1ZW20_9BACL</name>
<comment type="caution">
    <text evidence="4">The sequence shown here is derived from an EMBL/GenBank/DDBJ whole genome shotgun (WGS) entry which is preliminary data.</text>
</comment>
<evidence type="ECO:0008006" key="6">
    <source>
        <dbReference type="Google" id="ProtNLM"/>
    </source>
</evidence>
<evidence type="ECO:0000256" key="1">
    <source>
        <dbReference type="SAM" id="MobiDB-lite"/>
    </source>
</evidence>
<sequence>MTDKVVGVFLTEREASGAIEELKRHGYERDDISVISKNREEAEALSEKTDTKAPEGAAGGAAAGGILGGVGGLLAGLGALAIPGIGPLLAAGPIATALAGIAVGATGGGLVGGLIGLGIPETDAHTYHEHVGGGRLLVIVDAAGRNREEVEHIFSSHYALNHTSFGAQDRPSDNLKAEAPRHEEHPEPNTDALTASADSRPISFEPGALDKKHSSAQGSATPSSSEGNTLELRAEQLEIDKHQVRTGEVEVRKEIVREEKTITVPVTHEEVVIERRSVDDVESDAPVGENETIRIPVSEERIEINKHNVVTEEIDVSTRNVEETRHIEDTVKREEARVERTGRASLSEETPPLPPRSERTRR</sequence>
<dbReference type="Proteomes" id="UP000605427">
    <property type="component" value="Unassembled WGS sequence"/>
</dbReference>
<keyword evidence="5" id="KW-1185">Reference proteome</keyword>
<feature type="region of interest" description="Disordered" evidence="1">
    <location>
        <begin position="326"/>
        <end position="362"/>
    </location>
</feature>
<proteinExistence type="predicted"/>
<dbReference type="RefSeq" id="WP_172244432.1">
    <property type="nucleotide sequence ID" value="NZ_BMDD01000003.1"/>
</dbReference>
<dbReference type="InterPro" id="IPR019060">
    <property type="entry name" value="DUF2382"/>
</dbReference>
<dbReference type="NCBIfam" id="TIGR02271">
    <property type="entry name" value="YsnF/AvaK domain"/>
    <property type="match status" value="1"/>
</dbReference>
<accession>A0ABQ1ZW20</accession>
<evidence type="ECO:0000313" key="4">
    <source>
        <dbReference type="EMBL" id="GGH80066.1"/>
    </source>
</evidence>
<dbReference type="InterPro" id="IPR025889">
    <property type="entry name" value="GSP17M-like_dom"/>
</dbReference>
<evidence type="ECO:0000259" key="3">
    <source>
        <dbReference type="Pfam" id="PF11181"/>
    </source>
</evidence>